<comment type="cofactor">
    <cofactor evidence="1">
        <name>FMN</name>
        <dbReference type="ChEBI" id="CHEBI:58210"/>
    </cofactor>
</comment>
<dbReference type="PANTHER" id="PTHR33798:SF5">
    <property type="entry name" value="FLAVIN REDUCTASE LIKE DOMAIN-CONTAINING PROTEIN"/>
    <property type="match status" value="1"/>
</dbReference>
<dbReference type="OrthoDB" id="8522at2157"/>
<evidence type="ECO:0000256" key="2">
    <source>
        <dbReference type="ARBA" id="ARBA00022630"/>
    </source>
</evidence>
<protein>
    <submittedName>
        <fullName evidence="6">NADH-FMN oxidoreductase RutF, flavin reductase (DIM6/NTAB) family</fullName>
    </submittedName>
</protein>
<evidence type="ECO:0000256" key="4">
    <source>
        <dbReference type="ARBA" id="ARBA00038054"/>
    </source>
</evidence>
<dbReference type="PANTHER" id="PTHR33798">
    <property type="entry name" value="FLAVOPROTEIN OXYGENASE"/>
    <property type="match status" value="1"/>
</dbReference>
<evidence type="ECO:0000256" key="1">
    <source>
        <dbReference type="ARBA" id="ARBA00001917"/>
    </source>
</evidence>
<organism evidence="6 7">
    <name type="scientific">Halorientalis regularis</name>
    <dbReference type="NCBI Taxonomy" id="660518"/>
    <lineage>
        <taxon>Archaea</taxon>
        <taxon>Methanobacteriati</taxon>
        <taxon>Methanobacteriota</taxon>
        <taxon>Stenosarchaea group</taxon>
        <taxon>Halobacteria</taxon>
        <taxon>Halobacteriales</taxon>
        <taxon>Haloarculaceae</taxon>
        <taxon>Halorientalis</taxon>
    </lineage>
</organism>
<keyword evidence="2" id="KW-0285">Flavoprotein</keyword>
<gene>
    <name evidence="6" type="ORF">SAMN05216218_108179</name>
</gene>
<proteinExistence type="inferred from homology"/>
<dbReference type="InterPro" id="IPR002563">
    <property type="entry name" value="Flavin_Rdtase-like_dom"/>
</dbReference>
<comment type="similarity">
    <text evidence="4">Belongs to the flavoredoxin family.</text>
</comment>
<reference evidence="7" key="1">
    <citation type="submission" date="2016-10" db="EMBL/GenBank/DDBJ databases">
        <authorList>
            <person name="Varghese N."/>
            <person name="Submissions S."/>
        </authorList>
    </citation>
    <scope>NUCLEOTIDE SEQUENCE [LARGE SCALE GENOMIC DNA]</scope>
    <source>
        <strain evidence="7">IBRC-M 10760</strain>
    </source>
</reference>
<dbReference type="RefSeq" id="WP_092692455.1">
    <property type="nucleotide sequence ID" value="NZ_FNBK01000008.1"/>
</dbReference>
<accession>A0A1G7N6F9</accession>
<dbReference type="GO" id="GO:0010181">
    <property type="term" value="F:FMN binding"/>
    <property type="evidence" value="ECO:0007669"/>
    <property type="project" value="InterPro"/>
</dbReference>
<evidence type="ECO:0000313" key="7">
    <source>
        <dbReference type="Proteomes" id="UP000199076"/>
    </source>
</evidence>
<sequence length="196" mass="21474">MQIDPETYDRSLYRTMTGAVVPRPIGWISTTSEGGVDNLAPYSYFNVVSVDPPVVMFSPADKGPDELKDSARNVVDTGEFVHNVVTRPLAESMNETSATLPSEESEFDHTGLERVESETVTPPRVAAADIAFECELYDVVDVGVGTMILGEIVLVHVDDDVTTDGKVDVRKIDAVGRLAGNYYASTDDRFRIERPD</sequence>
<evidence type="ECO:0000313" key="6">
    <source>
        <dbReference type="EMBL" id="SDF68929.1"/>
    </source>
</evidence>
<dbReference type="STRING" id="660518.SAMN05216218_108179"/>
<dbReference type="InterPro" id="IPR012349">
    <property type="entry name" value="Split_barrel_FMN-bd"/>
</dbReference>
<dbReference type="Proteomes" id="UP000199076">
    <property type="component" value="Unassembled WGS sequence"/>
</dbReference>
<dbReference type="EMBL" id="FNBK01000008">
    <property type="protein sequence ID" value="SDF68929.1"/>
    <property type="molecule type" value="Genomic_DNA"/>
</dbReference>
<dbReference type="Gene3D" id="2.30.110.10">
    <property type="entry name" value="Electron Transport, Fmn-binding Protein, Chain A"/>
    <property type="match status" value="1"/>
</dbReference>
<keyword evidence="7" id="KW-1185">Reference proteome</keyword>
<feature type="domain" description="Flavin reductase like" evidence="5">
    <location>
        <begin position="18"/>
        <end position="170"/>
    </location>
</feature>
<name>A0A1G7N6F9_9EURY</name>
<evidence type="ECO:0000259" key="5">
    <source>
        <dbReference type="SMART" id="SM00903"/>
    </source>
</evidence>
<keyword evidence="3" id="KW-0288">FMN</keyword>
<evidence type="ECO:0000256" key="3">
    <source>
        <dbReference type="ARBA" id="ARBA00022643"/>
    </source>
</evidence>
<dbReference type="SUPFAM" id="SSF50475">
    <property type="entry name" value="FMN-binding split barrel"/>
    <property type="match status" value="1"/>
</dbReference>
<dbReference type="SMART" id="SM00903">
    <property type="entry name" value="Flavin_Reduct"/>
    <property type="match status" value="1"/>
</dbReference>
<dbReference type="Pfam" id="PF01613">
    <property type="entry name" value="Flavin_Reduct"/>
    <property type="match status" value="1"/>
</dbReference>
<dbReference type="AlphaFoldDB" id="A0A1G7N6F9"/>